<dbReference type="InterPro" id="IPR007627">
    <property type="entry name" value="RNA_pol_sigma70_r2"/>
</dbReference>
<name>A0ABY1QQ96_9BACT</name>
<keyword evidence="1" id="KW-0805">Transcription regulation</keyword>
<evidence type="ECO:0000259" key="4">
    <source>
        <dbReference type="Pfam" id="PF04542"/>
    </source>
</evidence>
<organism evidence="5 6">
    <name type="scientific">Neorhodopirellula lusitana</name>
    <dbReference type="NCBI Taxonomy" id="445327"/>
    <lineage>
        <taxon>Bacteria</taxon>
        <taxon>Pseudomonadati</taxon>
        <taxon>Planctomycetota</taxon>
        <taxon>Planctomycetia</taxon>
        <taxon>Pirellulales</taxon>
        <taxon>Pirellulaceae</taxon>
        <taxon>Neorhodopirellula</taxon>
    </lineage>
</organism>
<reference evidence="5 6" key="1">
    <citation type="submission" date="2017-05" db="EMBL/GenBank/DDBJ databases">
        <authorList>
            <person name="Varghese N."/>
            <person name="Submissions S."/>
        </authorList>
    </citation>
    <scope>NUCLEOTIDE SEQUENCE [LARGE SCALE GENOMIC DNA]</scope>
    <source>
        <strain evidence="5 6">DSM 25457</strain>
    </source>
</reference>
<evidence type="ECO:0000313" key="6">
    <source>
        <dbReference type="Proteomes" id="UP001158067"/>
    </source>
</evidence>
<dbReference type="InterPro" id="IPR039425">
    <property type="entry name" value="RNA_pol_sigma-70-like"/>
</dbReference>
<evidence type="ECO:0000256" key="1">
    <source>
        <dbReference type="ARBA" id="ARBA00023015"/>
    </source>
</evidence>
<proteinExistence type="predicted"/>
<dbReference type="PANTHER" id="PTHR43133">
    <property type="entry name" value="RNA POLYMERASE ECF-TYPE SIGMA FACTO"/>
    <property type="match status" value="1"/>
</dbReference>
<dbReference type="SUPFAM" id="SSF88946">
    <property type="entry name" value="Sigma2 domain of RNA polymerase sigma factors"/>
    <property type="match status" value="1"/>
</dbReference>
<evidence type="ECO:0000256" key="2">
    <source>
        <dbReference type="ARBA" id="ARBA00023082"/>
    </source>
</evidence>
<keyword evidence="3" id="KW-0804">Transcription</keyword>
<feature type="domain" description="RNA polymerase sigma-70 region 2" evidence="4">
    <location>
        <begin position="23"/>
        <end position="90"/>
    </location>
</feature>
<keyword evidence="2" id="KW-0731">Sigma factor</keyword>
<evidence type="ECO:0000256" key="3">
    <source>
        <dbReference type="ARBA" id="ARBA00023163"/>
    </source>
</evidence>
<dbReference type="EMBL" id="FXUG01000020">
    <property type="protein sequence ID" value="SMP76022.1"/>
    <property type="molecule type" value="Genomic_DNA"/>
</dbReference>
<dbReference type="InterPro" id="IPR013325">
    <property type="entry name" value="RNA_pol_sigma_r2"/>
</dbReference>
<accession>A0ABY1QQ96</accession>
<keyword evidence="6" id="KW-1185">Reference proteome</keyword>
<sequence>MTPSPSAADFDRQSEDYERFLDLFTTDRERIYGFIFSMLPNHADAEDVFQRCSIVLWRKLDQFTEGTSFYAWACSIAQFEVLNFRRSASRDRHYFSQELMEQLALERVEQRRSSGSRLEALQTCISRLGQLDRDLLGALYDQDRRLDDYACQPGRQFKLSTTVREC</sequence>
<dbReference type="Pfam" id="PF04542">
    <property type="entry name" value="Sigma70_r2"/>
    <property type="match status" value="1"/>
</dbReference>
<gene>
    <name evidence="5" type="ORF">SAMN06265222_12062</name>
</gene>
<dbReference type="RefSeq" id="WP_283435153.1">
    <property type="nucleotide sequence ID" value="NZ_FXUG01000020.1"/>
</dbReference>
<dbReference type="Gene3D" id="1.10.1740.10">
    <property type="match status" value="1"/>
</dbReference>
<dbReference type="PANTHER" id="PTHR43133:SF51">
    <property type="entry name" value="RNA POLYMERASE SIGMA FACTOR"/>
    <property type="match status" value="1"/>
</dbReference>
<dbReference type="InterPro" id="IPR014284">
    <property type="entry name" value="RNA_pol_sigma-70_dom"/>
</dbReference>
<comment type="caution">
    <text evidence="5">The sequence shown here is derived from an EMBL/GenBank/DDBJ whole genome shotgun (WGS) entry which is preliminary data.</text>
</comment>
<protein>
    <submittedName>
        <fullName evidence="5">RNA polymerase sigma-70 factor, Rhodopirellula/Verrucomicrobium family</fullName>
    </submittedName>
</protein>
<dbReference type="NCBIfam" id="TIGR02937">
    <property type="entry name" value="sigma70-ECF"/>
    <property type="match status" value="1"/>
</dbReference>
<evidence type="ECO:0000313" key="5">
    <source>
        <dbReference type="EMBL" id="SMP76022.1"/>
    </source>
</evidence>
<dbReference type="Proteomes" id="UP001158067">
    <property type="component" value="Unassembled WGS sequence"/>
</dbReference>